<dbReference type="InterPro" id="IPR043502">
    <property type="entry name" value="DNA/RNA_pol_sf"/>
</dbReference>
<dbReference type="InterPro" id="IPR013154">
    <property type="entry name" value="ADH-like_N"/>
</dbReference>
<gene>
    <name evidence="12" type="ORF">FSB_LOCUS48235</name>
</gene>
<dbReference type="Pfam" id="PF22936">
    <property type="entry name" value="Pol_BBD"/>
    <property type="match status" value="1"/>
</dbReference>
<dbReference type="InterPro" id="IPR057670">
    <property type="entry name" value="SH3_retrovirus"/>
</dbReference>
<protein>
    <recommendedName>
        <fullName evidence="13">Integrase catalytic domain-containing protein</fullName>
    </recommendedName>
</protein>
<dbReference type="Pfam" id="PF14223">
    <property type="entry name" value="Retrotran_gag_2"/>
    <property type="match status" value="1"/>
</dbReference>
<keyword evidence="4" id="KW-0064">Aspartyl protease</keyword>
<keyword evidence="7" id="KW-0863">Zinc-finger</keyword>
<evidence type="ECO:0000259" key="11">
    <source>
        <dbReference type="PROSITE" id="PS50994"/>
    </source>
</evidence>
<dbReference type="SUPFAM" id="SSF51735">
    <property type="entry name" value="NAD(P)-binding Rossmann-fold domains"/>
    <property type="match status" value="1"/>
</dbReference>
<dbReference type="Gene3D" id="3.90.180.10">
    <property type="entry name" value="Medium-chain alcohol dehydrogenases, catalytic domain"/>
    <property type="match status" value="1"/>
</dbReference>
<dbReference type="InterPro" id="IPR001878">
    <property type="entry name" value="Znf_CCHC"/>
</dbReference>
<dbReference type="PROSITE" id="PS50158">
    <property type="entry name" value="ZF_CCHC"/>
    <property type="match status" value="1"/>
</dbReference>
<comment type="similarity">
    <text evidence="2 8">Belongs to the zinc-containing alcohol dehydrogenase family.</text>
</comment>
<dbReference type="Gene3D" id="3.40.50.720">
    <property type="entry name" value="NAD(P)-binding Rossmann-like Domain"/>
    <property type="match status" value="1"/>
</dbReference>
<dbReference type="InterPro" id="IPR047109">
    <property type="entry name" value="CAD-like"/>
</dbReference>
<keyword evidence="4" id="KW-0645">Protease</keyword>
<dbReference type="Pfam" id="PF13976">
    <property type="entry name" value="gag_pre-integrs"/>
    <property type="match status" value="1"/>
</dbReference>
<keyword evidence="3 8" id="KW-0479">Metal-binding</keyword>
<dbReference type="InterPro" id="IPR025724">
    <property type="entry name" value="GAG-pre-integrase_dom"/>
</dbReference>
<dbReference type="SUPFAM" id="SSF56672">
    <property type="entry name" value="DNA/RNA polymerases"/>
    <property type="match status" value="1"/>
</dbReference>
<dbReference type="PROSITE" id="PS50994">
    <property type="entry name" value="INTEGRASE"/>
    <property type="match status" value="1"/>
</dbReference>
<dbReference type="InterPro" id="IPR036397">
    <property type="entry name" value="RNaseH_sf"/>
</dbReference>
<dbReference type="InterPro" id="IPR012337">
    <property type="entry name" value="RNaseH-like_sf"/>
</dbReference>
<dbReference type="GO" id="GO:0015074">
    <property type="term" value="P:DNA integration"/>
    <property type="evidence" value="ECO:0007669"/>
    <property type="project" value="InterPro"/>
</dbReference>
<evidence type="ECO:0000259" key="10">
    <source>
        <dbReference type="PROSITE" id="PS50158"/>
    </source>
</evidence>
<keyword evidence="6" id="KW-0560">Oxidoreductase</keyword>
<dbReference type="Pfam" id="PF07727">
    <property type="entry name" value="RVT_2"/>
    <property type="match status" value="1"/>
</dbReference>
<keyword evidence="4" id="KW-0378">Hydrolase</keyword>
<dbReference type="GO" id="GO:0009809">
    <property type="term" value="P:lignin biosynthetic process"/>
    <property type="evidence" value="ECO:0007669"/>
    <property type="project" value="UniProtKB-ARBA"/>
</dbReference>
<dbReference type="Pfam" id="PF08240">
    <property type="entry name" value="ADH_N"/>
    <property type="match status" value="1"/>
</dbReference>
<feature type="compositionally biased region" description="Low complexity" evidence="9">
    <location>
        <begin position="233"/>
        <end position="267"/>
    </location>
</feature>
<name>A0A2N9I8F3_FAGSY</name>
<dbReference type="InterPro" id="IPR002328">
    <property type="entry name" value="ADH_Zn_CS"/>
</dbReference>
<dbReference type="Pfam" id="PF00107">
    <property type="entry name" value="ADH_zinc_N"/>
    <property type="match status" value="1"/>
</dbReference>
<dbReference type="SUPFAM" id="SSF50129">
    <property type="entry name" value="GroES-like"/>
    <property type="match status" value="1"/>
</dbReference>
<feature type="compositionally biased region" description="Polar residues" evidence="9">
    <location>
        <begin position="215"/>
        <end position="232"/>
    </location>
</feature>
<evidence type="ECO:0000256" key="4">
    <source>
        <dbReference type="ARBA" id="ARBA00022750"/>
    </source>
</evidence>
<keyword evidence="5 8" id="KW-0862">Zinc</keyword>
<dbReference type="CDD" id="cd05283">
    <property type="entry name" value="CAD1"/>
    <property type="match status" value="1"/>
</dbReference>
<evidence type="ECO:0000256" key="8">
    <source>
        <dbReference type="RuleBase" id="RU361277"/>
    </source>
</evidence>
<dbReference type="SUPFAM" id="SSF53098">
    <property type="entry name" value="Ribonuclease H-like"/>
    <property type="match status" value="1"/>
</dbReference>
<feature type="region of interest" description="Disordered" evidence="9">
    <location>
        <begin position="192"/>
        <end position="276"/>
    </location>
</feature>
<sequence length="1626" mass="179143">MSNLMSVKLDSTNFIVWKHQLSSILKAYSMIDYVDGTVPSPTRFLINADGALTTTVNPEFQLWNTRDQGLLALINSTLSHSVLSMVVGHNSAQEVWKTLEHRFTSTSRANVLNLKIELHNLKKGSETISSYLQKVKNTRDKLVAVGTLIDNEELLHIILKGLPREYGPFCSAIRTRNEPVTFEEIMVLLQTEEQSASESSDSGKDSHPMAMFASAPNNRTSNSQSAFYGNNTQFRGRGRNNSQRGRGGRFYNSNQNQFSQSAQGNSQFPQKPEGSRPQCQICGKLGHQALDCYHRMDFAYQGRHPPAKLAAMASTSNGSQGGDTWLTDTGATDHLTANLTNLQTAAPYQGTEQVSVGNGQSIPINHIGNGQLSTKNYNFRLKNLLHSSRISSNLLSVHTLCKDNNCSCYFDSNKFLIQDLPSGKVLYKGLSKNGLYPIHTLPSSSSMSPSATASPPVSAFLSSKNKWQLWHHRLGHPSDRVLVSAMPSLSSCMSISNKHVQHHCKHCLIGKMHRLPFPHSKFQSTQPLELVHSDVWGPAPVNSSNGYKYYLLFVDDFSKFSWLFLLKSKSEVLNTFKHFKATVENQLSKSIKSLRTDCGGEYTSNAFTDFCSTQGITHQFSCPHTPQQNGTVERKHRHIIESALTLLSHASLPITQWTYAVTIAIHLINRLPTPKLSNKSPWEKLFHKPPDLTHLRTFGSLCFPYLRPYNHHKLQPRTTPYIFLGYPAHTKGYICLNPATQRTYISRHVLFNETEFITHLTLSSKPVTQPDPVTSQFDSLPWLLVNLHTCQSASASAPASATSASASASASVPSASASASCPPATTSHPIPDLLPHITMTPPSSVEPISSSTTPFPTSAVPLASPNPHFQSQPLPPIPATLNTHSMQTRSKHGIFKPKIYHTISTDYTHIEPPTYQLASKYPQWCTAMDEEFSALQRQHTWSLVPPPIGKNIVGCKWVFKLKRNSDGSISRYKARLVAKGFHQQYGIDFEETFSPVVKPPTVRLILALAVTYNWPLRQLDVRNAFLHGVLKEEVYMMQPPGYVASNQPHHVCRLQKSIYGLKQAPRAWFESFTTQLLSLGFQASSADSSLFTYKDGSVIAFLLLYVDDIVLTGNNSSFITQLIHALSKVFELKDMGSLSYFLGLQIQSPCKTPCVPHVRLSSHCGQPIANVHAYRSLVGALHYLTFTRPDISFAVHQVCQFMNAPSDVHLTAAKRILRYLRGTLDHGLFYIPGPISLSAFSDAGWAGDPNDRRSTSGLLVYLGHNPITWSAKKQLTVSRSSTEAEYRALASASAELLPLPPTLSSMLEPNTLKWTFTSSVREYSVRIFKSSLSPLLINLLTSSPKGSHLIVSRSSNPNFCLASAANCDNDITIKILYCGICHSDLHLVKDNAGMTNYPIVLGHEIVGEVTKVGHNVTKFKIGDKAGVGGSVGSCGSCENCKEDLENYCPKMIWTFNGQYHDGLKTYGGYSDNIVIDEHFAVLLPNTLPLHGVPPLLCAGITVYSPMMYYGLCKPGQHLGVVGLGGLGHVAVKFAKALGMKVTVISTSPSKQKEAVERFGVDSFLVSHDQEQLQAAMGTMDGILDTVSGPHSLLPLIGLLKTNGKLVLVGAPIQAPELPYIPLIMGK</sequence>
<dbReference type="PANTHER" id="PTHR42683">
    <property type="entry name" value="ALDEHYDE REDUCTASE"/>
    <property type="match status" value="1"/>
</dbReference>
<dbReference type="InterPro" id="IPR011032">
    <property type="entry name" value="GroES-like_sf"/>
</dbReference>
<dbReference type="GO" id="GO:0016616">
    <property type="term" value="F:oxidoreductase activity, acting on the CH-OH group of donors, NAD or NADP as acceptor"/>
    <property type="evidence" value="ECO:0007669"/>
    <property type="project" value="InterPro"/>
</dbReference>
<evidence type="ECO:0000256" key="5">
    <source>
        <dbReference type="ARBA" id="ARBA00022833"/>
    </source>
</evidence>
<feature type="domain" description="CCHC-type" evidence="10">
    <location>
        <begin position="279"/>
        <end position="292"/>
    </location>
</feature>
<evidence type="ECO:0000256" key="3">
    <source>
        <dbReference type="ARBA" id="ARBA00022723"/>
    </source>
</evidence>
<proteinExistence type="inferred from homology"/>
<dbReference type="InterPro" id="IPR013103">
    <property type="entry name" value="RVT_2"/>
</dbReference>
<dbReference type="InterPro" id="IPR001584">
    <property type="entry name" value="Integrase_cat-core"/>
</dbReference>
<dbReference type="CDD" id="cd09272">
    <property type="entry name" value="RNase_HI_RT_Ty1"/>
    <property type="match status" value="1"/>
</dbReference>
<dbReference type="InterPro" id="IPR054722">
    <property type="entry name" value="PolX-like_BBD"/>
</dbReference>
<dbReference type="Pfam" id="PF00665">
    <property type="entry name" value="rve"/>
    <property type="match status" value="1"/>
</dbReference>
<dbReference type="GO" id="GO:0003676">
    <property type="term" value="F:nucleic acid binding"/>
    <property type="evidence" value="ECO:0007669"/>
    <property type="project" value="InterPro"/>
</dbReference>
<dbReference type="InterPro" id="IPR013149">
    <property type="entry name" value="ADH-like_C"/>
</dbReference>
<dbReference type="InterPro" id="IPR036291">
    <property type="entry name" value="NAD(P)-bd_dom_sf"/>
</dbReference>
<evidence type="ECO:0000313" key="12">
    <source>
        <dbReference type="EMBL" id="SPD20353.1"/>
    </source>
</evidence>
<accession>A0A2N9I8F3</accession>
<dbReference type="GO" id="GO:0008270">
    <property type="term" value="F:zinc ion binding"/>
    <property type="evidence" value="ECO:0007669"/>
    <property type="project" value="UniProtKB-KW"/>
</dbReference>
<evidence type="ECO:0000256" key="9">
    <source>
        <dbReference type="SAM" id="MobiDB-lite"/>
    </source>
</evidence>
<organism evidence="12">
    <name type="scientific">Fagus sylvatica</name>
    <name type="common">Beechnut</name>
    <dbReference type="NCBI Taxonomy" id="28930"/>
    <lineage>
        <taxon>Eukaryota</taxon>
        <taxon>Viridiplantae</taxon>
        <taxon>Streptophyta</taxon>
        <taxon>Embryophyta</taxon>
        <taxon>Tracheophyta</taxon>
        <taxon>Spermatophyta</taxon>
        <taxon>Magnoliopsida</taxon>
        <taxon>eudicotyledons</taxon>
        <taxon>Gunneridae</taxon>
        <taxon>Pentapetalae</taxon>
        <taxon>rosids</taxon>
        <taxon>fabids</taxon>
        <taxon>Fagales</taxon>
        <taxon>Fagaceae</taxon>
        <taxon>Fagus</taxon>
    </lineage>
</organism>
<feature type="domain" description="Integrase catalytic" evidence="11">
    <location>
        <begin position="523"/>
        <end position="689"/>
    </location>
</feature>
<dbReference type="FunFam" id="3.40.50.720:FF:000022">
    <property type="entry name" value="Cinnamyl alcohol dehydrogenase"/>
    <property type="match status" value="1"/>
</dbReference>
<evidence type="ECO:0000256" key="2">
    <source>
        <dbReference type="ARBA" id="ARBA00008072"/>
    </source>
</evidence>
<dbReference type="PROSITE" id="PS00059">
    <property type="entry name" value="ADH_ZINC"/>
    <property type="match status" value="1"/>
</dbReference>
<reference evidence="12" key="1">
    <citation type="submission" date="2018-02" db="EMBL/GenBank/DDBJ databases">
        <authorList>
            <person name="Cohen D.B."/>
            <person name="Kent A.D."/>
        </authorList>
    </citation>
    <scope>NUCLEOTIDE SEQUENCE</scope>
</reference>
<dbReference type="Pfam" id="PF25597">
    <property type="entry name" value="SH3_retrovirus"/>
    <property type="match status" value="1"/>
</dbReference>
<evidence type="ECO:0008006" key="13">
    <source>
        <dbReference type="Google" id="ProtNLM"/>
    </source>
</evidence>
<evidence type="ECO:0000256" key="6">
    <source>
        <dbReference type="ARBA" id="ARBA00023002"/>
    </source>
</evidence>
<evidence type="ECO:0000256" key="1">
    <source>
        <dbReference type="ARBA" id="ARBA00001947"/>
    </source>
</evidence>
<dbReference type="GO" id="GO:0004190">
    <property type="term" value="F:aspartic-type endopeptidase activity"/>
    <property type="evidence" value="ECO:0007669"/>
    <property type="project" value="UniProtKB-KW"/>
</dbReference>
<comment type="cofactor">
    <cofactor evidence="1 8">
        <name>Zn(2+)</name>
        <dbReference type="ChEBI" id="CHEBI:29105"/>
    </cofactor>
</comment>
<dbReference type="EMBL" id="OIVN01005001">
    <property type="protein sequence ID" value="SPD20353.1"/>
    <property type="molecule type" value="Genomic_DNA"/>
</dbReference>
<dbReference type="Gene3D" id="3.30.420.10">
    <property type="entry name" value="Ribonuclease H-like superfamily/Ribonuclease H"/>
    <property type="match status" value="1"/>
</dbReference>
<evidence type="ECO:0000256" key="7">
    <source>
        <dbReference type="PROSITE-ProRule" id="PRU00047"/>
    </source>
</evidence>